<gene>
    <name evidence="2" type="ORF">LSH36_540g01068</name>
</gene>
<dbReference type="InterPro" id="IPR008978">
    <property type="entry name" value="HSP20-like_chaperone"/>
</dbReference>
<dbReference type="EMBL" id="JAODUP010000540">
    <property type="protein sequence ID" value="KAK2147702.1"/>
    <property type="molecule type" value="Genomic_DNA"/>
</dbReference>
<name>A0AAD9J6T5_9ANNE</name>
<evidence type="ECO:0000313" key="2">
    <source>
        <dbReference type="EMBL" id="KAK2147702.1"/>
    </source>
</evidence>
<feature type="compositionally biased region" description="Low complexity" evidence="1">
    <location>
        <begin position="135"/>
        <end position="159"/>
    </location>
</feature>
<feature type="region of interest" description="Disordered" evidence="1">
    <location>
        <begin position="310"/>
        <end position="352"/>
    </location>
</feature>
<feature type="region of interest" description="Disordered" evidence="1">
    <location>
        <begin position="112"/>
        <end position="217"/>
    </location>
</feature>
<keyword evidence="3" id="KW-1185">Reference proteome</keyword>
<evidence type="ECO:0008006" key="4">
    <source>
        <dbReference type="Google" id="ProtNLM"/>
    </source>
</evidence>
<accession>A0AAD9J6T5</accession>
<dbReference type="Proteomes" id="UP001208570">
    <property type="component" value="Unassembled WGS sequence"/>
</dbReference>
<reference evidence="2" key="1">
    <citation type="journal article" date="2023" name="Mol. Biol. Evol.">
        <title>Third-Generation Sequencing Reveals the Adaptive Role of the Epigenome in Three Deep-Sea Polychaetes.</title>
        <authorList>
            <person name="Perez M."/>
            <person name="Aroh O."/>
            <person name="Sun Y."/>
            <person name="Lan Y."/>
            <person name="Juniper S.K."/>
            <person name="Young C.R."/>
            <person name="Angers B."/>
            <person name="Qian P.Y."/>
        </authorList>
    </citation>
    <scope>NUCLEOTIDE SEQUENCE</scope>
    <source>
        <strain evidence="2">P08H-3</strain>
    </source>
</reference>
<comment type="caution">
    <text evidence="2">The sequence shown here is derived from an EMBL/GenBank/DDBJ whole genome shotgun (WGS) entry which is preliminary data.</text>
</comment>
<sequence length="456" mass="50170">MGPSSIASREMWNVKATRKDILVPDCSGSCYPALFRIRNNFNDCVMFYWDICMASKISSAMFALMAVTATHQIDQRIVPSAKGRDVGKTHAQKEQTFMDIFACRRCKKNKNQRRKNCTETEGSSSAEEEYSLVRGNGTNDSSNSNGHSNHNNNNNNNGSQVKRQLRGIKQEDSLKRPLHCKQSAARRQPIRKPAHGVDRSSQSSSASSGFLDGWRSLPNLRSPSLAVRAMTLKLKSLKSSEGHRDDDSGKVKAKKRARFNETVDVILQDDNGEPLCAQFVKIKYDDDGGSSDGGASSGCGVCLRGGHQMATAHRDGTNGPSSPGEGSTGGNSSSGGRPRGAAAANRRRTANPDSIRMDLMDIKRNADGQRYLKCVIFIGEEFDRRRITVRTAMGGSKLVLVAYRTEPLGDGTYYWQQFVERFRLPHAIDPHQVNAVMHSAGDLVIEAPLFEFEADS</sequence>
<protein>
    <recommendedName>
        <fullName evidence="4">SHSP domain-containing protein</fullName>
    </recommendedName>
</protein>
<evidence type="ECO:0000313" key="3">
    <source>
        <dbReference type="Proteomes" id="UP001208570"/>
    </source>
</evidence>
<dbReference type="Gene3D" id="2.60.40.790">
    <property type="match status" value="1"/>
</dbReference>
<dbReference type="AlphaFoldDB" id="A0AAD9J6T5"/>
<proteinExistence type="predicted"/>
<organism evidence="2 3">
    <name type="scientific">Paralvinella palmiformis</name>
    <dbReference type="NCBI Taxonomy" id="53620"/>
    <lineage>
        <taxon>Eukaryota</taxon>
        <taxon>Metazoa</taxon>
        <taxon>Spiralia</taxon>
        <taxon>Lophotrochozoa</taxon>
        <taxon>Annelida</taxon>
        <taxon>Polychaeta</taxon>
        <taxon>Sedentaria</taxon>
        <taxon>Canalipalpata</taxon>
        <taxon>Terebellida</taxon>
        <taxon>Terebelliformia</taxon>
        <taxon>Alvinellidae</taxon>
        <taxon>Paralvinella</taxon>
    </lineage>
</organism>
<feature type="compositionally biased region" description="Low complexity" evidence="1">
    <location>
        <begin position="334"/>
        <end position="344"/>
    </location>
</feature>
<evidence type="ECO:0000256" key="1">
    <source>
        <dbReference type="SAM" id="MobiDB-lite"/>
    </source>
</evidence>